<feature type="compositionally biased region" description="Basic and acidic residues" evidence="2">
    <location>
        <begin position="301"/>
        <end position="316"/>
    </location>
</feature>
<organism evidence="3 4">
    <name type="scientific">Pyxicephalus adspersus</name>
    <name type="common">African bullfrog</name>
    <dbReference type="NCBI Taxonomy" id="30357"/>
    <lineage>
        <taxon>Eukaryota</taxon>
        <taxon>Metazoa</taxon>
        <taxon>Chordata</taxon>
        <taxon>Craniata</taxon>
        <taxon>Vertebrata</taxon>
        <taxon>Euteleostomi</taxon>
        <taxon>Amphibia</taxon>
        <taxon>Batrachia</taxon>
        <taxon>Anura</taxon>
        <taxon>Neobatrachia</taxon>
        <taxon>Ranoidea</taxon>
        <taxon>Pyxicephalidae</taxon>
        <taxon>Pyxicephalinae</taxon>
        <taxon>Pyxicephalus</taxon>
    </lineage>
</organism>
<accession>A0AAV2ZY40</accession>
<dbReference type="AlphaFoldDB" id="A0AAV2ZY40"/>
<feature type="coiled-coil region" evidence="1">
    <location>
        <begin position="139"/>
        <end position="166"/>
    </location>
</feature>
<dbReference type="InterPro" id="IPR052825">
    <property type="entry name" value="CCD-Prefoldin_beta-like"/>
</dbReference>
<keyword evidence="1" id="KW-0175">Coiled coil</keyword>
<dbReference type="PANTHER" id="PTHR34479:SF1">
    <property type="entry name" value="COILED-COIL DOMAIN-CONTAINING PROTEIN 30"/>
    <property type="match status" value="1"/>
</dbReference>
<evidence type="ECO:0000313" key="4">
    <source>
        <dbReference type="Proteomes" id="UP001181693"/>
    </source>
</evidence>
<feature type="coiled-coil region" evidence="1">
    <location>
        <begin position="684"/>
        <end position="815"/>
    </location>
</feature>
<protein>
    <recommendedName>
        <fullName evidence="5">Coiled-coil domain-containing protein 30</fullName>
    </recommendedName>
</protein>
<feature type="coiled-coil region" evidence="1">
    <location>
        <begin position="446"/>
        <end position="577"/>
    </location>
</feature>
<evidence type="ECO:0000256" key="1">
    <source>
        <dbReference type="SAM" id="Coils"/>
    </source>
</evidence>
<feature type="coiled-coil region" evidence="1">
    <location>
        <begin position="339"/>
        <end position="419"/>
    </location>
</feature>
<gene>
    <name evidence="3" type="ORF">GDO54_003769</name>
</gene>
<reference evidence="3" key="1">
    <citation type="thesis" date="2020" institute="ProQuest LLC" country="789 East Eisenhower Parkway, Ann Arbor, MI, USA">
        <title>Comparative Genomics and Chromosome Evolution.</title>
        <authorList>
            <person name="Mudd A.B."/>
        </authorList>
    </citation>
    <scope>NUCLEOTIDE SEQUENCE</scope>
    <source>
        <strain evidence="3">1538</strain>
        <tissue evidence="3">Blood</tissue>
    </source>
</reference>
<feature type="compositionally biased region" description="Polar residues" evidence="2">
    <location>
        <begin position="317"/>
        <end position="326"/>
    </location>
</feature>
<dbReference type="Proteomes" id="UP001181693">
    <property type="component" value="Unassembled WGS sequence"/>
</dbReference>
<feature type="coiled-coil region" evidence="1">
    <location>
        <begin position="621"/>
        <end position="648"/>
    </location>
</feature>
<feature type="coiled-coil region" evidence="1">
    <location>
        <begin position="37"/>
        <end position="71"/>
    </location>
</feature>
<feature type="region of interest" description="Disordered" evidence="2">
    <location>
        <begin position="301"/>
        <end position="326"/>
    </location>
</feature>
<evidence type="ECO:0000256" key="2">
    <source>
        <dbReference type="SAM" id="MobiDB-lite"/>
    </source>
</evidence>
<dbReference type="InterPro" id="IPR031476">
    <property type="entry name" value="DUF4686"/>
</dbReference>
<proteinExistence type="predicted"/>
<dbReference type="EMBL" id="DYDO01000011">
    <property type="protein sequence ID" value="DBA16372.1"/>
    <property type="molecule type" value="Genomic_DNA"/>
</dbReference>
<feature type="coiled-coil region" evidence="1">
    <location>
        <begin position="851"/>
        <end position="1019"/>
    </location>
</feature>
<keyword evidence="4" id="KW-1185">Reference proteome</keyword>
<comment type="caution">
    <text evidence="3">The sequence shown here is derived from an EMBL/GenBank/DDBJ whole genome shotgun (WGS) entry which is preliminary data.</text>
</comment>
<dbReference type="Pfam" id="PF15742">
    <property type="entry name" value="DUF4686"/>
    <property type="match status" value="1"/>
</dbReference>
<name>A0AAV2ZY40_PYXAD</name>
<evidence type="ECO:0008006" key="5">
    <source>
        <dbReference type="Google" id="ProtNLM"/>
    </source>
</evidence>
<dbReference type="PANTHER" id="PTHR34479">
    <property type="entry name" value="COILED-COIL DOMAIN-CONTAINING PROTEIN 30"/>
    <property type="match status" value="1"/>
</dbReference>
<evidence type="ECO:0000313" key="3">
    <source>
        <dbReference type="EMBL" id="DBA16372.1"/>
    </source>
</evidence>
<sequence length="1114" mass="130849">MDKVQYEVEDIVSKLEEKGLNPGNSTEEYMAFLWNLYQVAERNLLDANNSLEELKQQQAEEMKEVESYVAHIRSLTEEREVLTTDFEKENVQLRIELEKMQFQQESQLKEVEEMLDQEGLSEIAQSSPSEQVAYLLVERATLLEKLETLELKMDSCSENLGSEKRQDELEHIHRTLEEELYQQHESMRRTKETMNKAFDEALEKEKKMRECVERDLNEAAQRLKMAHDEIRKLTDDLLIKKKELTELEHIVEKKQQEISVLQEELKTLKESESADLQKAKEHNLRLDREILALRQRVKTLDSERKKQMEQSEKSDSDSMSTHSILQDSEELHKKCRLEVEEKECINKQLQHKMKKLQAEYDDIVERNEELESILGESQNRTKEQVDYLESEIAGFQRTIMNLESELTELAEQREAKDKAFFSDGLSPDVKKMSGMEQELTELKPMLKGIQDQLLRAEWENSNLRSRNEHLEKEKNLQDNKISELMEQCKKLKLQISEKKLHTNKHLGEGDKDVEKEKWSAALSEHQRKCETLQRQIQEGLEDKQRLWEENLQLRQDVTLARQDLQSKREEIARLRQDLFNLQNPMPRPQICGDGAETVSKAENTHGSCDFQVKNLAGEALIQQQFEEIRQLRQDLNRVHNVCSSAEKELRYERDKNLEIKKQNILLQKEHTKVSEELNHVKQKYSSVTAALSSLEVEREQQQQKIKMMELELLKMSHNSKVQNSWQEKLEHEKCRAVDAEKSVLELQQQLRASQHQITLLETQTADKHHLEEELKKARERDSKRKMELQEEQLKRKVLEESLDVLQQEIKSLHEKEISLTESNCALQIKLHQQQSLLQHLDDERKSVTSERTSCESANQKLLEKVQDMQQEKEQLLKEYDILLKRLDDSIRKYNEMQLRNKAKVSRAKEMYLNELNQRDQRIKQLEMELSVSKSQTEKEQQLITSITAVNERLHEEKRQLLLEITEHEATVSNLKWKLCSVMNRSEILDHENQQLRESILQLYNQMRSLKQVLKKLQALNLPDIAMMIPSDWLMRVDEIINLPNESFSEVTRHSSPVIKVTEDGNMEQSPESSFPLPVSRSDTSEVGYLNVHSPKVIIAASEDCGVPESRVNDV</sequence>